<comment type="caution">
    <text evidence="1">The sequence shown here is derived from an EMBL/GenBank/DDBJ whole genome shotgun (WGS) entry which is preliminary data.</text>
</comment>
<organism evidence="1 2">
    <name type="scientific">Acropora cervicornis</name>
    <name type="common">Staghorn coral</name>
    <dbReference type="NCBI Taxonomy" id="6130"/>
    <lineage>
        <taxon>Eukaryota</taxon>
        <taxon>Metazoa</taxon>
        <taxon>Cnidaria</taxon>
        <taxon>Anthozoa</taxon>
        <taxon>Hexacorallia</taxon>
        <taxon>Scleractinia</taxon>
        <taxon>Astrocoeniina</taxon>
        <taxon>Acroporidae</taxon>
        <taxon>Acropora</taxon>
    </lineage>
</organism>
<sequence>MSPYFNRLIRAMENDPCFKEPYSTEAQVFSQRNTISSAPYSFTYDNLFKCLYMRNEVRESRTVENCEKALQKGIKDCGFCFVFTA</sequence>
<evidence type="ECO:0000313" key="2">
    <source>
        <dbReference type="Proteomes" id="UP001249851"/>
    </source>
</evidence>
<gene>
    <name evidence="1" type="ORF">P5673_014021</name>
</gene>
<accession>A0AAD9V6Y2</accession>
<proteinExistence type="predicted"/>
<reference evidence="1" key="2">
    <citation type="journal article" date="2023" name="Science">
        <title>Genomic signatures of disease resistance in endangered staghorn corals.</title>
        <authorList>
            <person name="Vollmer S.V."/>
            <person name="Selwyn J.D."/>
            <person name="Despard B.A."/>
            <person name="Roesel C.L."/>
        </authorList>
    </citation>
    <scope>NUCLEOTIDE SEQUENCE</scope>
    <source>
        <strain evidence="1">K2</strain>
    </source>
</reference>
<protein>
    <submittedName>
        <fullName evidence="1">Uncharacterized protein</fullName>
    </submittedName>
</protein>
<reference evidence="1" key="1">
    <citation type="journal article" date="2023" name="G3 (Bethesda)">
        <title>Whole genome assembly and annotation of the endangered Caribbean coral Acropora cervicornis.</title>
        <authorList>
            <person name="Selwyn J.D."/>
            <person name="Vollmer S.V."/>
        </authorList>
    </citation>
    <scope>NUCLEOTIDE SEQUENCE</scope>
    <source>
        <strain evidence="1">K2</strain>
    </source>
</reference>
<dbReference type="AlphaFoldDB" id="A0AAD9V6Y2"/>
<evidence type="ECO:0000313" key="1">
    <source>
        <dbReference type="EMBL" id="KAK2563015.1"/>
    </source>
</evidence>
<keyword evidence="2" id="KW-1185">Reference proteome</keyword>
<dbReference type="EMBL" id="JARQWQ010000027">
    <property type="protein sequence ID" value="KAK2563015.1"/>
    <property type="molecule type" value="Genomic_DNA"/>
</dbReference>
<dbReference type="Proteomes" id="UP001249851">
    <property type="component" value="Unassembled WGS sequence"/>
</dbReference>
<name>A0AAD9V6Y2_ACRCE</name>